<dbReference type="AlphaFoldDB" id="A0AAD9LZ59"/>
<protein>
    <submittedName>
        <fullName evidence="4">Major facilitator superfamily transporter</fullName>
    </submittedName>
</protein>
<feature type="transmembrane region" description="Helical" evidence="3">
    <location>
        <begin position="29"/>
        <end position="58"/>
    </location>
</feature>
<name>A0AAD9LZ59_9PEZI</name>
<dbReference type="PANTHER" id="PTHR20772:SF4">
    <property type="entry name" value="HYPOTHETICAL AMINO ACID TRANSPORTER (EUROFUNG)"/>
    <property type="match status" value="1"/>
</dbReference>
<keyword evidence="5" id="KW-1185">Reference proteome</keyword>
<feature type="transmembrane region" description="Helical" evidence="3">
    <location>
        <begin position="428"/>
        <end position="447"/>
    </location>
</feature>
<keyword evidence="3" id="KW-1133">Transmembrane helix</keyword>
<feature type="transmembrane region" description="Helical" evidence="3">
    <location>
        <begin position="494"/>
        <end position="517"/>
    </location>
</feature>
<accession>A0AAD9LZ59</accession>
<dbReference type="GO" id="GO:0000329">
    <property type="term" value="C:fungal-type vacuole membrane"/>
    <property type="evidence" value="ECO:0007669"/>
    <property type="project" value="TreeGrafter"/>
</dbReference>
<dbReference type="Gene3D" id="1.20.1250.20">
    <property type="entry name" value="MFS general substrate transporter like domains"/>
    <property type="match status" value="1"/>
</dbReference>
<dbReference type="Pfam" id="PF07690">
    <property type="entry name" value="MFS_1"/>
    <property type="match status" value="1"/>
</dbReference>
<evidence type="ECO:0000313" key="4">
    <source>
        <dbReference type="EMBL" id="KAK2026292.1"/>
    </source>
</evidence>
<dbReference type="InterPro" id="IPR036259">
    <property type="entry name" value="MFS_trans_sf"/>
</dbReference>
<dbReference type="Proteomes" id="UP001232148">
    <property type="component" value="Unassembled WGS sequence"/>
</dbReference>
<organism evidence="4 5">
    <name type="scientific">Colletotrichum zoysiae</name>
    <dbReference type="NCBI Taxonomy" id="1216348"/>
    <lineage>
        <taxon>Eukaryota</taxon>
        <taxon>Fungi</taxon>
        <taxon>Dikarya</taxon>
        <taxon>Ascomycota</taxon>
        <taxon>Pezizomycotina</taxon>
        <taxon>Sordariomycetes</taxon>
        <taxon>Hypocreomycetidae</taxon>
        <taxon>Glomerellales</taxon>
        <taxon>Glomerellaceae</taxon>
        <taxon>Colletotrichum</taxon>
        <taxon>Colletotrichum graminicola species complex</taxon>
    </lineage>
</organism>
<sequence length="551" mass="60698">METSEFRAREDVPNREATRRVQGLQRETLVYVIIWVQVATGIVACCLAAGLVFGFAALKPVLVSEGVYRNLCDADDPSLIEDGKYVPCTKQDLRLNLFFLVASVTTNVSSLGAGIVLDRYGRRGCWIVASICLTFGCLLMATSDQIIGVDGYFIANIFLALGGTFVFVSSFQLANAIPKHSGLIIALVTGAFDASAAVFLLYRTIYEATDGRVSLKKFFYSYISIPFLLIVAEFAYMPIRSYQNKNQLENKINRAQDETRDIHEADEDIEDAGERQEVQNDRANRRLLKLAQIEEVAGGAEHREERTKTKERRQEASGVWGVLHGVPAHKQIRSPWFLLILLLTIVQMLKMNYFIATIKSQYRFILGSEADADAINRFFDVALPIGGLVSTPFIGILLNKLSVSVTFGILTALILALGALSYPPFGWAGYATVVLFVIFRPLYYSAISDYATKVFGFATFGRIYGTIVCVSGLVNFAQSGLDSLTHGPLRGDPTLVNVTLGGAGAIVGLILTVFFVVKGRAFVKSQKAAMGTMEERRRLLPSVEQDYGSRE</sequence>
<keyword evidence="2" id="KW-0175">Coiled coil</keyword>
<reference evidence="4" key="1">
    <citation type="submission" date="2021-06" db="EMBL/GenBank/DDBJ databases">
        <title>Comparative genomics, transcriptomics and evolutionary studies reveal genomic signatures of adaptation to plant cell wall in hemibiotrophic fungi.</title>
        <authorList>
            <consortium name="DOE Joint Genome Institute"/>
            <person name="Baroncelli R."/>
            <person name="Diaz J.F."/>
            <person name="Benocci T."/>
            <person name="Peng M."/>
            <person name="Battaglia E."/>
            <person name="Haridas S."/>
            <person name="Andreopoulos W."/>
            <person name="Labutti K."/>
            <person name="Pangilinan J."/>
            <person name="Floch G.L."/>
            <person name="Makela M.R."/>
            <person name="Henrissat B."/>
            <person name="Grigoriev I.V."/>
            <person name="Crouch J.A."/>
            <person name="De Vries R.P."/>
            <person name="Sukno S.A."/>
            <person name="Thon M.R."/>
        </authorList>
    </citation>
    <scope>NUCLEOTIDE SEQUENCE</scope>
    <source>
        <strain evidence="4">MAFF235873</strain>
    </source>
</reference>
<evidence type="ECO:0000313" key="5">
    <source>
        <dbReference type="Proteomes" id="UP001232148"/>
    </source>
</evidence>
<comment type="caution">
    <text evidence="4">The sequence shown here is derived from an EMBL/GenBank/DDBJ whole genome shotgun (WGS) entry which is preliminary data.</text>
</comment>
<feature type="transmembrane region" description="Helical" evidence="3">
    <location>
        <begin position="405"/>
        <end position="422"/>
    </location>
</feature>
<feature type="transmembrane region" description="Helical" evidence="3">
    <location>
        <begin position="153"/>
        <end position="171"/>
    </location>
</feature>
<feature type="transmembrane region" description="Helical" evidence="3">
    <location>
        <begin position="378"/>
        <end position="398"/>
    </location>
</feature>
<gene>
    <name evidence="4" type="ORF">LX32DRAFT_642012</name>
</gene>
<feature type="transmembrane region" description="Helical" evidence="3">
    <location>
        <begin position="336"/>
        <end position="358"/>
    </location>
</feature>
<feature type="transmembrane region" description="Helical" evidence="3">
    <location>
        <begin position="218"/>
        <end position="236"/>
    </location>
</feature>
<evidence type="ECO:0000256" key="2">
    <source>
        <dbReference type="SAM" id="Coils"/>
    </source>
</evidence>
<keyword evidence="3" id="KW-0472">Membrane</keyword>
<dbReference type="InterPro" id="IPR052599">
    <property type="entry name" value="SLC43A_AATransporter"/>
</dbReference>
<dbReference type="SUPFAM" id="SSF103473">
    <property type="entry name" value="MFS general substrate transporter"/>
    <property type="match status" value="1"/>
</dbReference>
<keyword evidence="3" id="KW-0812">Transmembrane</keyword>
<proteinExistence type="predicted"/>
<dbReference type="PANTHER" id="PTHR20772">
    <property type="entry name" value="PROTEIN FMP42"/>
    <property type="match status" value="1"/>
</dbReference>
<dbReference type="EMBL" id="MU842918">
    <property type="protein sequence ID" value="KAK2026292.1"/>
    <property type="molecule type" value="Genomic_DNA"/>
</dbReference>
<feature type="transmembrane region" description="Helical" evidence="3">
    <location>
        <begin position="97"/>
        <end position="117"/>
    </location>
</feature>
<dbReference type="InterPro" id="IPR011701">
    <property type="entry name" value="MFS"/>
</dbReference>
<feature type="transmembrane region" description="Helical" evidence="3">
    <location>
        <begin position="124"/>
        <end position="141"/>
    </location>
</feature>
<evidence type="ECO:0000256" key="1">
    <source>
        <dbReference type="ARBA" id="ARBA00004141"/>
    </source>
</evidence>
<comment type="subcellular location">
    <subcellularLocation>
        <location evidence="1">Membrane</location>
        <topology evidence="1">Multi-pass membrane protein</topology>
    </subcellularLocation>
</comment>
<feature type="coiled-coil region" evidence="2">
    <location>
        <begin position="245"/>
        <end position="275"/>
    </location>
</feature>
<feature type="transmembrane region" description="Helical" evidence="3">
    <location>
        <begin position="454"/>
        <end position="474"/>
    </location>
</feature>
<dbReference type="GO" id="GO:0022857">
    <property type="term" value="F:transmembrane transporter activity"/>
    <property type="evidence" value="ECO:0007669"/>
    <property type="project" value="InterPro"/>
</dbReference>
<evidence type="ECO:0000256" key="3">
    <source>
        <dbReference type="SAM" id="Phobius"/>
    </source>
</evidence>
<feature type="transmembrane region" description="Helical" evidence="3">
    <location>
        <begin position="183"/>
        <end position="206"/>
    </location>
</feature>